<dbReference type="Gene3D" id="3.40.309.10">
    <property type="entry name" value="Aldehyde Dehydrogenase, Chain A, domain 2"/>
    <property type="match status" value="1"/>
</dbReference>
<feature type="domain" description="Aldehyde dehydrogenase" evidence="5">
    <location>
        <begin position="23"/>
        <end position="477"/>
    </location>
</feature>
<dbReference type="AlphaFoldDB" id="A0A1I5MEX4"/>
<evidence type="ECO:0000256" key="4">
    <source>
        <dbReference type="SAM" id="MobiDB-lite"/>
    </source>
</evidence>
<comment type="similarity">
    <text evidence="1">Belongs to the aldehyde dehydrogenase family.</text>
</comment>
<sequence>MKSNLASDVPERLPNDQKVPPMSTIQTKNPATGENLQTYDLMSESEAFGIVEAAHEAFLDWRKKSHEERAPYLRKIAEVLRDNADKFSELMTKEMGKLYKDGKTEIEICARICEYTADNGPDALADEERQHSGGKKRGIVTYSPIGVIYSVQPWNFPVYQPMRVLAANIMAGNAVVLKHASICTGSGLLLRDLCLEAGLPKGLFDVILVGHDVSDKIIEHDLVRAVTMTGSDGAGSHIGELAAKNLKKTVLELGSNDAYLVLEDADIDLAVKTCVQGRLYNNGETCVSAKRFVVTDAVYDDFVSAFVESMKSVKMGDPFDEDTQLGPVSSEEQFDTLVEQVAKSLDGGATLLCGGDPDKDAKGCYYPATVLADCKPGTPAYDDELFGPVASIIRAKDDEDAMRIANDSRYGLGGGIFTKDEDKAIRLARDHFDTGMVRINSFGAADPNMPFGGVKDSGYGREHGGFGMKEFVNAKAIFLPS</sequence>
<dbReference type="Pfam" id="PF00171">
    <property type="entry name" value="Aldedh"/>
    <property type="match status" value="1"/>
</dbReference>
<dbReference type="InterPro" id="IPR016162">
    <property type="entry name" value="Ald_DH_N"/>
</dbReference>
<dbReference type="InterPro" id="IPR016163">
    <property type="entry name" value="Ald_DH_C"/>
</dbReference>
<dbReference type="FunFam" id="3.40.605.10:FF:000012">
    <property type="entry name" value="NAD-dependent succinate-semialdehyde dehydrogenase"/>
    <property type="match status" value="1"/>
</dbReference>
<protein>
    <submittedName>
        <fullName evidence="6">Succinate-semialdehyde dehydrogenase / glutarate-semialdehyde dehydrogenase</fullName>
    </submittedName>
</protein>
<dbReference type="FunFam" id="3.40.309.10:FF:000009">
    <property type="entry name" value="Aldehyde dehydrogenase A"/>
    <property type="match status" value="1"/>
</dbReference>
<dbReference type="GO" id="GO:0004030">
    <property type="term" value="F:aldehyde dehydrogenase [NAD(P)+] activity"/>
    <property type="evidence" value="ECO:0007669"/>
    <property type="project" value="InterPro"/>
</dbReference>
<evidence type="ECO:0000256" key="1">
    <source>
        <dbReference type="ARBA" id="ARBA00009986"/>
    </source>
</evidence>
<evidence type="ECO:0000256" key="2">
    <source>
        <dbReference type="ARBA" id="ARBA00022857"/>
    </source>
</evidence>
<proteinExistence type="inferred from homology"/>
<evidence type="ECO:0000256" key="3">
    <source>
        <dbReference type="ARBA" id="ARBA00023002"/>
    </source>
</evidence>
<dbReference type="PANTHER" id="PTHR43217:SF1">
    <property type="entry name" value="SUCCINATE SEMIALDEHYDE DEHYDROGENASE [NAD(P)+] SAD"/>
    <property type="match status" value="1"/>
</dbReference>
<evidence type="ECO:0000313" key="7">
    <source>
        <dbReference type="Proteomes" id="UP000199331"/>
    </source>
</evidence>
<dbReference type="Proteomes" id="UP000199331">
    <property type="component" value="Unassembled WGS sequence"/>
</dbReference>
<dbReference type="InterPro" id="IPR044148">
    <property type="entry name" value="ALDH_GabD1-like"/>
</dbReference>
<name>A0A1I5MEX4_9SPHN</name>
<dbReference type="PANTHER" id="PTHR43217">
    <property type="entry name" value="SUCCINATE SEMIALDEHYDE DEHYDROGENASE [NAD(P)+] SAD"/>
    <property type="match status" value="1"/>
</dbReference>
<dbReference type="SUPFAM" id="SSF53720">
    <property type="entry name" value="ALDH-like"/>
    <property type="match status" value="1"/>
</dbReference>
<dbReference type="Gene3D" id="3.40.605.10">
    <property type="entry name" value="Aldehyde Dehydrogenase, Chain A, domain 1"/>
    <property type="match status" value="1"/>
</dbReference>
<keyword evidence="2" id="KW-0521">NADP</keyword>
<keyword evidence="3" id="KW-0560">Oxidoreductase</keyword>
<evidence type="ECO:0000313" key="6">
    <source>
        <dbReference type="EMBL" id="SFP08070.1"/>
    </source>
</evidence>
<dbReference type="InterPro" id="IPR047110">
    <property type="entry name" value="GABD/Sad-like"/>
</dbReference>
<dbReference type="EMBL" id="FOWZ01000002">
    <property type="protein sequence ID" value="SFP08070.1"/>
    <property type="molecule type" value="Genomic_DNA"/>
</dbReference>
<organism evidence="6 7">
    <name type="scientific">Qipengyuania nanhaisediminis</name>
    <dbReference type="NCBI Taxonomy" id="604088"/>
    <lineage>
        <taxon>Bacteria</taxon>
        <taxon>Pseudomonadati</taxon>
        <taxon>Pseudomonadota</taxon>
        <taxon>Alphaproteobacteria</taxon>
        <taxon>Sphingomonadales</taxon>
        <taxon>Erythrobacteraceae</taxon>
        <taxon>Qipengyuania</taxon>
    </lineage>
</organism>
<keyword evidence="7" id="KW-1185">Reference proteome</keyword>
<dbReference type="InterPro" id="IPR015590">
    <property type="entry name" value="Aldehyde_DH_dom"/>
</dbReference>
<dbReference type="CDD" id="cd07100">
    <property type="entry name" value="ALDH_SSADH1_GabD1"/>
    <property type="match status" value="1"/>
</dbReference>
<dbReference type="STRING" id="604088.SAMN04488060_1322"/>
<gene>
    <name evidence="6" type="ORF">SAMN04488060_1322</name>
</gene>
<dbReference type="InterPro" id="IPR016161">
    <property type="entry name" value="Ald_DH/histidinol_DH"/>
</dbReference>
<accession>A0A1I5MEX4</accession>
<feature type="region of interest" description="Disordered" evidence="4">
    <location>
        <begin position="1"/>
        <end position="30"/>
    </location>
</feature>
<dbReference type="GO" id="GO:0004777">
    <property type="term" value="F:succinate-semialdehyde dehydrogenase (NAD+) activity"/>
    <property type="evidence" value="ECO:0007669"/>
    <property type="project" value="TreeGrafter"/>
</dbReference>
<evidence type="ECO:0000259" key="5">
    <source>
        <dbReference type="Pfam" id="PF00171"/>
    </source>
</evidence>
<reference evidence="7" key="1">
    <citation type="submission" date="2016-10" db="EMBL/GenBank/DDBJ databases">
        <authorList>
            <person name="Varghese N."/>
            <person name="Submissions S."/>
        </authorList>
    </citation>
    <scope>NUCLEOTIDE SEQUENCE [LARGE SCALE GENOMIC DNA]</scope>
    <source>
        <strain evidence="7">CGMCC 1.7715</strain>
    </source>
</reference>